<keyword evidence="4" id="KW-0804">Transcription</keyword>
<dbReference type="Proteomes" id="UP001139286">
    <property type="component" value="Unassembled WGS sequence"/>
</dbReference>
<keyword evidence="2" id="KW-0805">Transcription regulation</keyword>
<organism evidence="6 7">
    <name type="scientific">Neotamlana sargassicola</name>
    <dbReference type="NCBI Taxonomy" id="2883125"/>
    <lineage>
        <taxon>Bacteria</taxon>
        <taxon>Pseudomonadati</taxon>
        <taxon>Bacteroidota</taxon>
        <taxon>Flavobacteriia</taxon>
        <taxon>Flavobacteriales</taxon>
        <taxon>Flavobacteriaceae</taxon>
        <taxon>Neotamlana</taxon>
    </lineage>
</organism>
<dbReference type="InterPro" id="IPR050950">
    <property type="entry name" value="HTH-type_LysR_regulators"/>
</dbReference>
<dbReference type="GO" id="GO:0003700">
    <property type="term" value="F:DNA-binding transcription factor activity"/>
    <property type="evidence" value="ECO:0007669"/>
    <property type="project" value="InterPro"/>
</dbReference>
<sequence>MTIQQLKYIVALDNFRNFVKASESCNVAQPTLTLQVKKLEDQIGLILFDRTSQPLKPTPLGKDFIKKSRDILVLIDELKGTVNDEKTNMNGTFSIGIIPTLAPYLLPLFIKEFLEKHTQTKLKILELHSEDIIEKLEKQQLDIGILATPLNEKNIIETPLFYEPFLVYTDNIKSITKGKNKISSEDLKPEGLWLLAKGHCFRDQMLKLCELKRVEFERNILMEGGSIETLKPLINKISGYTLIPELSYNEATDKKHIVRFESPEPVREISIVTHKNFTKEALITALRKSILKHTPEAFKKNSRFVKINWR</sequence>
<dbReference type="CDD" id="cd08411">
    <property type="entry name" value="PBP2_OxyR"/>
    <property type="match status" value="1"/>
</dbReference>
<dbReference type="Gene3D" id="1.10.10.10">
    <property type="entry name" value="Winged helix-like DNA-binding domain superfamily/Winged helix DNA-binding domain"/>
    <property type="match status" value="1"/>
</dbReference>
<dbReference type="InterPro" id="IPR000847">
    <property type="entry name" value="LysR_HTH_N"/>
</dbReference>
<evidence type="ECO:0000313" key="7">
    <source>
        <dbReference type="Proteomes" id="UP001139286"/>
    </source>
</evidence>
<dbReference type="EMBL" id="JAJAPX010000004">
    <property type="protein sequence ID" value="MCB4808660.1"/>
    <property type="molecule type" value="Genomic_DNA"/>
</dbReference>
<proteinExistence type="inferred from homology"/>
<feature type="domain" description="HTH lysR-type" evidence="5">
    <location>
        <begin position="1"/>
        <end position="58"/>
    </location>
</feature>
<comment type="caution">
    <text evidence="6">The sequence shown here is derived from an EMBL/GenBank/DDBJ whole genome shotgun (WGS) entry which is preliminary data.</text>
</comment>
<evidence type="ECO:0000256" key="4">
    <source>
        <dbReference type="ARBA" id="ARBA00023163"/>
    </source>
</evidence>
<dbReference type="PRINTS" id="PR00039">
    <property type="entry name" value="HTHLYSR"/>
</dbReference>
<dbReference type="InterPro" id="IPR005119">
    <property type="entry name" value="LysR_subst-bd"/>
</dbReference>
<dbReference type="Pfam" id="PF00126">
    <property type="entry name" value="HTH_1"/>
    <property type="match status" value="1"/>
</dbReference>
<dbReference type="Pfam" id="PF03466">
    <property type="entry name" value="LysR_substrate"/>
    <property type="match status" value="1"/>
</dbReference>
<protein>
    <submittedName>
        <fullName evidence="6">LysR family transcriptional regulator</fullName>
    </submittedName>
</protein>
<name>A0A9X1I848_9FLAO</name>
<dbReference type="RefSeq" id="WP_226696062.1">
    <property type="nucleotide sequence ID" value="NZ_JAJAPX010000004.1"/>
</dbReference>
<comment type="similarity">
    <text evidence="1">Belongs to the LysR transcriptional regulatory family.</text>
</comment>
<dbReference type="SUPFAM" id="SSF53850">
    <property type="entry name" value="Periplasmic binding protein-like II"/>
    <property type="match status" value="1"/>
</dbReference>
<dbReference type="GO" id="GO:0003677">
    <property type="term" value="F:DNA binding"/>
    <property type="evidence" value="ECO:0007669"/>
    <property type="project" value="UniProtKB-KW"/>
</dbReference>
<dbReference type="InterPro" id="IPR036390">
    <property type="entry name" value="WH_DNA-bd_sf"/>
</dbReference>
<evidence type="ECO:0000256" key="3">
    <source>
        <dbReference type="ARBA" id="ARBA00023125"/>
    </source>
</evidence>
<evidence type="ECO:0000256" key="2">
    <source>
        <dbReference type="ARBA" id="ARBA00023015"/>
    </source>
</evidence>
<reference evidence="6" key="1">
    <citation type="submission" date="2021-10" db="EMBL/GenBank/DDBJ databases">
        <title>Tamlana sargassums sp. nov., and Tamlana laminarinivorans sp. nov., two new bacteria isolated from the brown alga.</title>
        <authorList>
            <person name="Li J."/>
        </authorList>
    </citation>
    <scope>NUCLEOTIDE SEQUENCE</scope>
    <source>
        <strain evidence="6">62-3</strain>
    </source>
</reference>
<accession>A0A9X1I848</accession>
<dbReference type="PANTHER" id="PTHR30419:SF29">
    <property type="entry name" value="LYSR-FAMILY TRANSCRIPTIONAL REGULATOR"/>
    <property type="match status" value="1"/>
</dbReference>
<dbReference type="GO" id="GO:0005829">
    <property type="term" value="C:cytosol"/>
    <property type="evidence" value="ECO:0007669"/>
    <property type="project" value="TreeGrafter"/>
</dbReference>
<gene>
    <name evidence="6" type="ORF">LG651_10405</name>
</gene>
<dbReference type="AlphaFoldDB" id="A0A9X1I848"/>
<dbReference type="PROSITE" id="PS50931">
    <property type="entry name" value="HTH_LYSR"/>
    <property type="match status" value="1"/>
</dbReference>
<evidence type="ECO:0000256" key="1">
    <source>
        <dbReference type="ARBA" id="ARBA00009437"/>
    </source>
</evidence>
<dbReference type="InterPro" id="IPR036388">
    <property type="entry name" value="WH-like_DNA-bd_sf"/>
</dbReference>
<dbReference type="Gene3D" id="3.40.190.10">
    <property type="entry name" value="Periplasmic binding protein-like II"/>
    <property type="match status" value="2"/>
</dbReference>
<dbReference type="SUPFAM" id="SSF46785">
    <property type="entry name" value="Winged helix' DNA-binding domain"/>
    <property type="match status" value="1"/>
</dbReference>
<keyword evidence="3" id="KW-0238">DNA-binding</keyword>
<dbReference type="PANTHER" id="PTHR30419">
    <property type="entry name" value="HTH-TYPE TRANSCRIPTIONAL REGULATOR YBHD"/>
    <property type="match status" value="1"/>
</dbReference>
<evidence type="ECO:0000259" key="5">
    <source>
        <dbReference type="PROSITE" id="PS50931"/>
    </source>
</evidence>
<keyword evidence="7" id="KW-1185">Reference proteome</keyword>
<evidence type="ECO:0000313" key="6">
    <source>
        <dbReference type="EMBL" id="MCB4808660.1"/>
    </source>
</evidence>